<dbReference type="InterPro" id="IPR053083">
    <property type="entry name" value="TF_kinase-domain_protein"/>
</dbReference>
<dbReference type="GO" id="GO:0004672">
    <property type="term" value="F:protein kinase activity"/>
    <property type="evidence" value="ECO:0007669"/>
    <property type="project" value="InterPro"/>
</dbReference>
<dbReference type="InterPro" id="IPR000719">
    <property type="entry name" value="Prot_kinase_dom"/>
</dbReference>
<feature type="compositionally biased region" description="Basic and acidic residues" evidence="1">
    <location>
        <begin position="657"/>
        <end position="666"/>
    </location>
</feature>
<evidence type="ECO:0000256" key="1">
    <source>
        <dbReference type="SAM" id="MobiDB-lite"/>
    </source>
</evidence>
<evidence type="ECO:0000313" key="3">
    <source>
        <dbReference type="EMBL" id="CAF9942254.1"/>
    </source>
</evidence>
<proteinExistence type="predicted"/>
<feature type="compositionally biased region" description="Low complexity" evidence="1">
    <location>
        <begin position="352"/>
        <end position="368"/>
    </location>
</feature>
<dbReference type="SUPFAM" id="SSF56112">
    <property type="entry name" value="Protein kinase-like (PK-like)"/>
    <property type="match status" value="1"/>
</dbReference>
<dbReference type="Proteomes" id="UP000664203">
    <property type="component" value="Unassembled WGS sequence"/>
</dbReference>
<gene>
    <name evidence="3" type="ORF">ALECFALPRED_009634</name>
</gene>
<protein>
    <recommendedName>
        <fullName evidence="2">Protein kinase domain-containing protein</fullName>
    </recommendedName>
</protein>
<keyword evidence="4" id="KW-1185">Reference proteome</keyword>
<feature type="domain" description="Protein kinase" evidence="2">
    <location>
        <begin position="116"/>
        <end position="514"/>
    </location>
</feature>
<feature type="region of interest" description="Disordered" evidence="1">
    <location>
        <begin position="323"/>
        <end position="400"/>
    </location>
</feature>
<feature type="region of interest" description="Disordered" evidence="1">
    <location>
        <begin position="616"/>
        <end position="669"/>
    </location>
</feature>
<dbReference type="GO" id="GO:0005524">
    <property type="term" value="F:ATP binding"/>
    <property type="evidence" value="ECO:0007669"/>
    <property type="project" value="InterPro"/>
</dbReference>
<dbReference type="Pfam" id="PF00069">
    <property type="entry name" value="Pkinase"/>
    <property type="match status" value="1"/>
</dbReference>
<dbReference type="PROSITE" id="PS50011">
    <property type="entry name" value="PROTEIN_KINASE_DOM"/>
    <property type="match status" value="1"/>
</dbReference>
<evidence type="ECO:0000313" key="4">
    <source>
        <dbReference type="Proteomes" id="UP000664203"/>
    </source>
</evidence>
<dbReference type="AlphaFoldDB" id="A0A8H3J847"/>
<dbReference type="OrthoDB" id="4062651at2759"/>
<evidence type="ECO:0000259" key="2">
    <source>
        <dbReference type="PROSITE" id="PS50011"/>
    </source>
</evidence>
<feature type="compositionally biased region" description="Polar residues" evidence="1">
    <location>
        <begin position="377"/>
        <end position="387"/>
    </location>
</feature>
<name>A0A8H3J847_9LECA</name>
<comment type="caution">
    <text evidence="3">The sequence shown here is derived from an EMBL/GenBank/DDBJ whole genome shotgun (WGS) entry which is preliminary data.</text>
</comment>
<accession>A0A8H3J847</accession>
<dbReference type="PANTHER" id="PTHR44305:SF24">
    <property type="entry name" value="TYROSINE-PROTEIN KINASE C03B1.5-RELATED"/>
    <property type="match status" value="1"/>
</dbReference>
<organism evidence="3 4">
    <name type="scientific">Alectoria fallacina</name>
    <dbReference type="NCBI Taxonomy" id="1903189"/>
    <lineage>
        <taxon>Eukaryota</taxon>
        <taxon>Fungi</taxon>
        <taxon>Dikarya</taxon>
        <taxon>Ascomycota</taxon>
        <taxon>Pezizomycotina</taxon>
        <taxon>Lecanoromycetes</taxon>
        <taxon>OSLEUM clade</taxon>
        <taxon>Lecanoromycetidae</taxon>
        <taxon>Lecanorales</taxon>
        <taxon>Lecanorineae</taxon>
        <taxon>Parmeliaceae</taxon>
        <taxon>Alectoria</taxon>
    </lineage>
</organism>
<dbReference type="PANTHER" id="PTHR44305">
    <property type="entry name" value="SI:DKEY-192D15.2-RELATED"/>
    <property type="match status" value="1"/>
</dbReference>
<feature type="region of interest" description="Disordered" evidence="1">
    <location>
        <begin position="543"/>
        <end position="563"/>
    </location>
</feature>
<dbReference type="InterPro" id="IPR011009">
    <property type="entry name" value="Kinase-like_dom_sf"/>
</dbReference>
<sequence length="747" mass="83815">MTAWWSNERISTTVTAAYIERELGSKSLVNKVHRVAFGDGLTDDTYLDWILGRSPRFFLILNEIGVPDKIFEIIDKSFADDDLPLSQDALWTHNLFGGKSETLDKKFHREQFNYLIQELEPGGHVEYGDWAVVPVEPFVKRPGISKANDKVYVHGNLYTRKKITVDNSIDEVLFIMHLKFLSTIRHPHLVSIWSTYSQENSIYIMLTPATETTLKSFLEEQPKAFKSLDKAERREVFLTWTHCLAAGLAYLHGRGFIHETIRPGTITVDHNNKIYLGDYSALKSLDTDEHPSSYSGELYDYAAPENWLRKPRLHEVAALKTILPGGGRTSRRMPKAPVEERKTSLPLPPTPSTTTRANSKSVSSGSSSNVARPRNALITTFTPPEQRTSTSSSTSSRNSKLEAADVFSLTTVLITLLSMILQRTPKTFASHRSRLNRQAGRGNAPPDASFHKNLSQVGKWLDILTKEAGQREKKDLKFWGAVVEIVQLCRLGVQKEAKERIMAKELDHKIGGWVEWGLGRKRKCTCDVAKDCSEQPDARSSAEFSSKYVLDHPSSGGRPRKPDWLPARELRWNVHESRPSSVEAAKQGTVWGLGDLAALHENMMRPASVMTFESTAWGRGGHPRMKRESRQPASIISGKESTVWGLQDAQQGDEDDRQTIRRRESDASATNSCIAIGGVEVLEGYDIDDDDDDHEDYESVHVYGKEDRSEHWPLPPETLTLDRGKARVMDGHGDLRGIGVMGIKGMG</sequence>
<reference evidence="3" key="1">
    <citation type="submission" date="2021-03" db="EMBL/GenBank/DDBJ databases">
        <authorList>
            <person name="Tagirdzhanova G."/>
        </authorList>
    </citation>
    <scope>NUCLEOTIDE SEQUENCE</scope>
</reference>
<dbReference type="EMBL" id="CAJPDR010000731">
    <property type="protein sequence ID" value="CAF9942254.1"/>
    <property type="molecule type" value="Genomic_DNA"/>
</dbReference>
<dbReference type="SMART" id="SM00220">
    <property type="entry name" value="S_TKc"/>
    <property type="match status" value="1"/>
</dbReference>
<dbReference type="Gene3D" id="1.10.510.10">
    <property type="entry name" value="Transferase(Phosphotransferase) domain 1"/>
    <property type="match status" value="1"/>
</dbReference>